<dbReference type="Proteomes" id="UP000214588">
    <property type="component" value="Unassembled WGS sequence"/>
</dbReference>
<evidence type="ECO:0000259" key="5">
    <source>
        <dbReference type="Pfam" id="PF00389"/>
    </source>
</evidence>
<evidence type="ECO:0000259" key="6">
    <source>
        <dbReference type="Pfam" id="PF02826"/>
    </source>
</evidence>
<dbReference type="InterPro" id="IPR036291">
    <property type="entry name" value="NAD(P)-bd_dom_sf"/>
</dbReference>
<dbReference type="InterPro" id="IPR029753">
    <property type="entry name" value="D-isomer_DH_CS"/>
</dbReference>
<dbReference type="Pfam" id="PF02826">
    <property type="entry name" value="2-Hacid_dh_C"/>
    <property type="match status" value="1"/>
</dbReference>
<dbReference type="GO" id="GO:0016616">
    <property type="term" value="F:oxidoreductase activity, acting on the CH-OH group of donors, NAD or NADP as acceptor"/>
    <property type="evidence" value="ECO:0007669"/>
    <property type="project" value="InterPro"/>
</dbReference>
<dbReference type="AlphaFoldDB" id="A0A226BXZ0"/>
<evidence type="ECO:0000313" key="8">
    <source>
        <dbReference type="Proteomes" id="UP000214588"/>
    </source>
</evidence>
<dbReference type="InterPro" id="IPR006139">
    <property type="entry name" value="D-isomer_2_OHA_DH_cat_dom"/>
</dbReference>
<dbReference type="InterPro" id="IPR006140">
    <property type="entry name" value="D-isomer_DH_NAD-bd"/>
</dbReference>
<dbReference type="SUPFAM" id="SSF51735">
    <property type="entry name" value="NAD(P)-binding Rossmann-fold domains"/>
    <property type="match status" value="1"/>
</dbReference>
<dbReference type="RefSeq" id="WP_089023555.1">
    <property type="nucleotide sequence ID" value="NZ_NIQC01000012.1"/>
</dbReference>
<feature type="domain" description="D-isomer specific 2-hydroxyacid dehydrogenase catalytic" evidence="5">
    <location>
        <begin position="4"/>
        <end position="319"/>
    </location>
</feature>
<reference evidence="7 8" key="1">
    <citation type="submission" date="2017-06" db="EMBL/GenBank/DDBJ databases">
        <title>Draft Genome Sequence of Natranaerobius trueperi halophilic, alkalithermophilic bacteria from soda lakes.</title>
        <authorList>
            <person name="Zhao B."/>
        </authorList>
    </citation>
    <scope>NUCLEOTIDE SEQUENCE [LARGE SCALE GENOMIC DNA]</scope>
    <source>
        <strain evidence="7 8">DSM 18760</strain>
    </source>
</reference>
<comment type="caution">
    <text evidence="7">The sequence shown here is derived from an EMBL/GenBank/DDBJ whole genome shotgun (WGS) entry which is preliminary data.</text>
</comment>
<dbReference type="OrthoDB" id="9805416at2"/>
<keyword evidence="2 4" id="KW-0560">Oxidoreductase</keyword>
<name>A0A226BXZ0_9FIRM</name>
<protein>
    <submittedName>
        <fullName evidence="7">D-glycerate dehydrogenase</fullName>
    </submittedName>
</protein>
<dbReference type="EMBL" id="NIQC01000012">
    <property type="protein sequence ID" value="OWZ83805.1"/>
    <property type="molecule type" value="Genomic_DNA"/>
</dbReference>
<dbReference type="SUPFAM" id="SSF52283">
    <property type="entry name" value="Formate/glycerate dehydrogenase catalytic domain-like"/>
    <property type="match status" value="1"/>
</dbReference>
<proteinExistence type="inferred from homology"/>
<keyword evidence="8" id="KW-1185">Reference proteome</keyword>
<evidence type="ECO:0000256" key="4">
    <source>
        <dbReference type="RuleBase" id="RU003719"/>
    </source>
</evidence>
<evidence type="ECO:0000256" key="2">
    <source>
        <dbReference type="ARBA" id="ARBA00023002"/>
    </source>
</evidence>
<keyword evidence="3" id="KW-0520">NAD</keyword>
<dbReference type="FunFam" id="3.40.50.720:FF:000203">
    <property type="entry name" value="D-3-phosphoglycerate dehydrogenase (SerA)"/>
    <property type="match status" value="1"/>
</dbReference>
<dbReference type="PROSITE" id="PS00670">
    <property type="entry name" value="D_2_HYDROXYACID_DH_2"/>
    <property type="match status" value="1"/>
</dbReference>
<dbReference type="PANTHER" id="PTHR42789:SF1">
    <property type="entry name" value="D-ISOMER SPECIFIC 2-HYDROXYACID DEHYDROGENASE FAMILY PROTEIN (AFU_ORTHOLOGUE AFUA_6G10090)"/>
    <property type="match status" value="1"/>
</dbReference>
<dbReference type="Gene3D" id="3.40.50.720">
    <property type="entry name" value="NAD(P)-binding Rossmann-like Domain"/>
    <property type="match status" value="2"/>
</dbReference>
<organism evidence="7 8">
    <name type="scientific">Natranaerobius trueperi</name>
    <dbReference type="NCBI Taxonomy" id="759412"/>
    <lineage>
        <taxon>Bacteria</taxon>
        <taxon>Bacillati</taxon>
        <taxon>Bacillota</taxon>
        <taxon>Clostridia</taxon>
        <taxon>Natranaerobiales</taxon>
        <taxon>Natranaerobiaceae</taxon>
        <taxon>Natranaerobius</taxon>
    </lineage>
</organism>
<dbReference type="PANTHER" id="PTHR42789">
    <property type="entry name" value="D-ISOMER SPECIFIC 2-HYDROXYACID DEHYDROGENASE FAMILY PROTEIN (AFU_ORTHOLOGUE AFUA_6G10090)"/>
    <property type="match status" value="1"/>
</dbReference>
<dbReference type="CDD" id="cd05301">
    <property type="entry name" value="GDH"/>
    <property type="match status" value="1"/>
</dbReference>
<evidence type="ECO:0000313" key="7">
    <source>
        <dbReference type="EMBL" id="OWZ83805.1"/>
    </source>
</evidence>
<dbReference type="InterPro" id="IPR050857">
    <property type="entry name" value="D-2-hydroxyacid_DH"/>
</dbReference>
<feature type="domain" description="D-isomer specific 2-hydroxyacid dehydrogenase NAD-binding" evidence="6">
    <location>
        <begin position="110"/>
        <end position="288"/>
    </location>
</feature>
<evidence type="ECO:0000256" key="1">
    <source>
        <dbReference type="ARBA" id="ARBA00005854"/>
    </source>
</evidence>
<evidence type="ECO:0000256" key="3">
    <source>
        <dbReference type="ARBA" id="ARBA00023027"/>
    </source>
</evidence>
<dbReference type="PROSITE" id="PS00671">
    <property type="entry name" value="D_2_HYDROXYACID_DH_3"/>
    <property type="match status" value="1"/>
</dbReference>
<accession>A0A226BXZ0</accession>
<comment type="similarity">
    <text evidence="1 4">Belongs to the D-isomer specific 2-hydroxyacid dehydrogenase family.</text>
</comment>
<sequence>MKKVFITSNIPKAGLSLLKDKFQLTFHEPLDRQITEEELIEASKNHDAIITILSDPVTERVISAGGDKLKIVANYGAGFNNIDIDTCKKRNVQATNTPGVLHKTTADLTFAMILSIARRLKESEQFLRDGNFGGWKPDLFLGSDIHNKTLGIIGLGEIGQEVAKRAKGFNMKTLYYKRTQLSQKEEQELNVNYASFEHILSESDFLSLHVPLTEKTHHLISKDEFVKMKNDAFLINTSRGPVVDESALVKALETNQIRGAALDVFEEEPKVHNGLLNREDCLLLPHIGSATQKCRDDMSILTCKNVLAVLEGKEPLTPVV</sequence>
<dbReference type="Pfam" id="PF00389">
    <property type="entry name" value="2-Hacid_dh"/>
    <property type="match status" value="1"/>
</dbReference>
<dbReference type="GO" id="GO:0051287">
    <property type="term" value="F:NAD binding"/>
    <property type="evidence" value="ECO:0007669"/>
    <property type="project" value="InterPro"/>
</dbReference>
<gene>
    <name evidence="7" type="ORF">CDO51_06845</name>
</gene>